<evidence type="ECO:0000313" key="2">
    <source>
        <dbReference type="Proteomes" id="UP000076584"/>
    </source>
</evidence>
<sequence>MAYALRKPFSGVTGERITVMTSNKAAVFMLSRPHQQSGQEFIRCIYDSVEELRKEDNAITVQWKAASEEDELLKQAKTQAREATKEGLLRKYSFQ</sequence>
<evidence type="ECO:0000313" key="1">
    <source>
        <dbReference type="EMBL" id="KZL82333.1"/>
    </source>
</evidence>
<organism evidence="1 2">
    <name type="scientific">Colletotrichum incanum</name>
    <name type="common">Soybean anthracnose fungus</name>
    <dbReference type="NCBI Taxonomy" id="1573173"/>
    <lineage>
        <taxon>Eukaryota</taxon>
        <taxon>Fungi</taxon>
        <taxon>Dikarya</taxon>
        <taxon>Ascomycota</taxon>
        <taxon>Pezizomycotina</taxon>
        <taxon>Sordariomycetes</taxon>
        <taxon>Hypocreomycetidae</taxon>
        <taxon>Glomerellales</taxon>
        <taxon>Glomerellaceae</taxon>
        <taxon>Colletotrichum</taxon>
        <taxon>Colletotrichum spaethianum species complex</taxon>
    </lineage>
</organism>
<keyword evidence="1" id="KW-0695">RNA-directed DNA polymerase</keyword>
<name>A0A167CAC7_COLIC</name>
<protein>
    <submittedName>
        <fullName evidence="1">Reverse transcriptase</fullName>
    </submittedName>
</protein>
<dbReference type="EMBL" id="LFIW01001456">
    <property type="protein sequence ID" value="KZL82333.1"/>
    <property type="molecule type" value="Genomic_DNA"/>
</dbReference>
<reference evidence="1 2" key="1">
    <citation type="submission" date="2015-06" db="EMBL/GenBank/DDBJ databases">
        <title>Survival trade-offs in plant roots during colonization by closely related pathogenic and mutualistic fungi.</title>
        <authorList>
            <person name="Hacquard S."/>
            <person name="Kracher B."/>
            <person name="Hiruma K."/>
            <person name="Weinman A."/>
            <person name="Muench P."/>
            <person name="Garrido Oter R."/>
            <person name="Ver Loren van Themaat E."/>
            <person name="Dallerey J.-F."/>
            <person name="Damm U."/>
            <person name="Henrissat B."/>
            <person name="Lespinet O."/>
            <person name="Thon M."/>
            <person name="Kemen E."/>
            <person name="McHardy A.C."/>
            <person name="Schulze-Lefert P."/>
            <person name="O'Connell R.J."/>
        </authorList>
    </citation>
    <scope>NUCLEOTIDE SEQUENCE [LARGE SCALE GENOMIC DNA]</scope>
    <source>
        <strain evidence="1 2">MAFF 238704</strain>
    </source>
</reference>
<dbReference type="Proteomes" id="UP000076584">
    <property type="component" value="Unassembled WGS sequence"/>
</dbReference>
<keyword evidence="1" id="KW-0808">Transferase</keyword>
<dbReference type="STRING" id="1573173.A0A167CAC7"/>
<comment type="caution">
    <text evidence="1">The sequence shown here is derived from an EMBL/GenBank/DDBJ whole genome shotgun (WGS) entry which is preliminary data.</text>
</comment>
<gene>
    <name evidence="1" type="ORF">CI238_12711</name>
</gene>
<dbReference type="GO" id="GO:0003964">
    <property type="term" value="F:RNA-directed DNA polymerase activity"/>
    <property type="evidence" value="ECO:0007669"/>
    <property type="project" value="UniProtKB-KW"/>
</dbReference>
<keyword evidence="1" id="KW-0548">Nucleotidyltransferase</keyword>
<keyword evidence="2" id="KW-1185">Reference proteome</keyword>
<accession>A0A167CAC7</accession>
<proteinExistence type="predicted"/>
<dbReference type="AlphaFoldDB" id="A0A167CAC7"/>